<evidence type="ECO:0000256" key="2">
    <source>
        <dbReference type="ARBA" id="ARBA00022490"/>
    </source>
</evidence>
<dbReference type="PROSITE" id="PS00028">
    <property type="entry name" value="ZINC_FINGER_C2H2_1"/>
    <property type="match status" value="1"/>
</dbReference>
<dbReference type="InterPro" id="IPR001932">
    <property type="entry name" value="PPM-type_phosphatase-like_dom"/>
</dbReference>
<dbReference type="InParanoid" id="A0A409Y9R4"/>
<dbReference type="SMART" id="SM00355">
    <property type="entry name" value="ZnF_C2H2"/>
    <property type="match status" value="3"/>
</dbReference>
<dbReference type="InterPro" id="IPR003604">
    <property type="entry name" value="Matrin/U1-like-C_Znf_C2H2"/>
</dbReference>
<dbReference type="SUPFAM" id="SSF57667">
    <property type="entry name" value="beta-beta-alpha zinc fingers"/>
    <property type="match status" value="2"/>
</dbReference>
<evidence type="ECO:0000256" key="8">
    <source>
        <dbReference type="SAM" id="MobiDB-lite"/>
    </source>
</evidence>
<feature type="compositionally biased region" description="Basic residues" evidence="8">
    <location>
        <begin position="735"/>
        <end position="745"/>
    </location>
</feature>
<comment type="similarity">
    <text evidence="7">Belongs to the REI1 family.</text>
</comment>
<evidence type="ECO:0000313" key="11">
    <source>
        <dbReference type="Proteomes" id="UP000284842"/>
    </source>
</evidence>
<dbReference type="Pfam" id="PF12756">
    <property type="entry name" value="zf-C2H2_2"/>
    <property type="match status" value="1"/>
</dbReference>
<dbReference type="GO" id="GO:0042273">
    <property type="term" value="P:ribosomal large subunit biogenesis"/>
    <property type="evidence" value="ECO:0007669"/>
    <property type="project" value="TreeGrafter"/>
</dbReference>
<keyword evidence="4" id="KW-0479">Metal-binding</keyword>
<dbReference type="Gene3D" id="3.30.160.60">
    <property type="entry name" value="Classic Zinc Finger"/>
    <property type="match status" value="1"/>
</dbReference>
<dbReference type="EMBL" id="NHTK01001348">
    <property type="protein sequence ID" value="PPQ99717.1"/>
    <property type="molecule type" value="Genomic_DNA"/>
</dbReference>
<proteinExistence type="inferred from homology"/>
<keyword evidence="6" id="KW-0862">Zinc</keyword>
<evidence type="ECO:0000256" key="1">
    <source>
        <dbReference type="ARBA" id="ARBA00004496"/>
    </source>
</evidence>
<evidence type="ECO:0000259" key="9">
    <source>
        <dbReference type="PROSITE" id="PS51746"/>
    </source>
</evidence>
<sequence>IRVLHLYLIGSILYKPHISNIYLSSYTLSNQPTMAQQRIRKKTDMGWPDAGHLWDFTLLSEPLLSSELARLSGVKSIGDSDVLSFQPCPNPEESSQDRYVINDWSLLDGAWSFRALFDGHAGHEVADYTAERLPGLINSALRALLDKTSTPSPDAVADMLKDTVSKFDESIGQALRDLFPDESVLAKMTDNQIRDVINDNGPNAAAVRRCTRGTTVLIALVDPSKSNLWVASLGDCAAVLASKKSDKWDATVLSTAHNGEAKGEAEKIITEHPNEPEVMLDDRVLGSIAVTRAVGDFAFKLPAVYTTRVFLNLEPGYNSLMKSKVNSFIHRNLTPPYMSGVPDVKHMNLKAGGATESFLILCTDGLIDLHDERLELETLLAQRWVKFLGPKIADKDNNMALALLREALGGSDAELVSRMITVEMTSRWMDDTTVIVQHVNNIIYLFWIIKTFLTSYNSTTTSSSKCLRKYLQIPSFLHASHVLLPFYQQKSRRRVASLPPISAEVFNQKVLDRRQETAIMSSTKGSSCEVCNKTYTTENAYRSHIQSKKHKENEVKAATRPKVTVDSEVPSDTVPSAPEAEIIPEEKPSAPEASTTEKEAVEADEEDDLEKTIEEKIAAARSRLSTSNCLFCPHTSQTLEDNLTHMSLVHSFFIPDAEYLVDIAGLITYLGEKIAVGNVCIHCNDKGREFRSMDAVRKHMVDKGHCKIAYDTEIDRLEVSDYYDFSSSYPDGQPPRRKKSKKAAKPKVEDEDWEEVSDEDAEVDEVVDEDASEPEDSETDDESEDDLPENQLTYGDTEYELVLPSGARIGHRTMRRYYAQSFPAVPRGSKPEDPNSGAALVRRLLADKNSALVPMKGGFGAYKAGTEVVKARNRGEAREAGRHVKEFRDQKRREDFKTKVAFIHNSQKHYRDPRKSLIMFRDLVSNNIVLLLFWRFQCYK</sequence>
<dbReference type="AlphaFoldDB" id="A0A409Y9R4"/>
<feature type="compositionally biased region" description="Basic and acidic residues" evidence="8">
    <location>
        <begin position="584"/>
        <end position="601"/>
    </location>
</feature>
<dbReference type="GO" id="GO:0005737">
    <property type="term" value="C:cytoplasm"/>
    <property type="evidence" value="ECO:0007669"/>
    <property type="project" value="UniProtKB-SubCell"/>
</dbReference>
<feature type="region of interest" description="Disordered" evidence="8">
    <location>
        <begin position="544"/>
        <end position="608"/>
    </location>
</feature>
<comment type="subcellular location">
    <subcellularLocation>
        <location evidence="1">Cytoplasm</location>
    </subcellularLocation>
</comment>
<feature type="region of interest" description="Disordered" evidence="8">
    <location>
        <begin position="726"/>
        <end position="797"/>
    </location>
</feature>
<evidence type="ECO:0000256" key="5">
    <source>
        <dbReference type="ARBA" id="ARBA00022737"/>
    </source>
</evidence>
<dbReference type="PROSITE" id="PS51746">
    <property type="entry name" value="PPM_2"/>
    <property type="match status" value="1"/>
</dbReference>
<organism evidence="10 11">
    <name type="scientific">Panaeolus cyanescens</name>
    <dbReference type="NCBI Taxonomy" id="181874"/>
    <lineage>
        <taxon>Eukaryota</taxon>
        <taxon>Fungi</taxon>
        <taxon>Dikarya</taxon>
        <taxon>Basidiomycota</taxon>
        <taxon>Agaricomycotina</taxon>
        <taxon>Agaricomycetes</taxon>
        <taxon>Agaricomycetidae</taxon>
        <taxon>Agaricales</taxon>
        <taxon>Agaricineae</taxon>
        <taxon>Galeropsidaceae</taxon>
        <taxon>Panaeolus</taxon>
    </lineage>
</organism>
<dbReference type="CDD" id="cd00143">
    <property type="entry name" value="PP2Cc"/>
    <property type="match status" value="1"/>
</dbReference>
<dbReference type="SMART" id="SM00451">
    <property type="entry name" value="ZnF_U1"/>
    <property type="match status" value="1"/>
</dbReference>
<evidence type="ECO:0000256" key="4">
    <source>
        <dbReference type="ARBA" id="ARBA00022723"/>
    </source>
</evidence>
<dbReference type="Gene3D" id="3.60.40.10">
    <property type="entry name" value="PPM-type phosphatase domain"/>
    <property type="match status" value="1"/>
</dbReference>
<keyword evidence="11" id="KW-1185">Reference proteome</keyword>
<keyword evidence="3" id="KW-0690">Ribosome biogenesis</keyword>
<dbReference type="PANTHER" id="PTHR13182:SF8">
    <property type="entry name" value="CYTOPLASMIC 60S SUBUNIT BIOGENESIS FACTOR ZNF622"/>
    <property type="match status" value="1"/>
</dbReference>
<dbReference type="OrthoDB" id="19329at2759"/>
<evidence type="ECO:0000256" key="6">
    <source>
        <dbReference type="ARBA" id="ARBA00022833"/>
    </source>
</evidence>
<evidence type="ECO:0000256" key="3">
    <source>
        <dbReference type="ARBA" id="ARBA00022517"/>
    </source>
</evidence>
<dbReference type="Proteomes" id="UP000284842">
    <property type="component" value="Unassembled WGS sequence"/>
</dbReference>
<comment type="caution">
    <text evidence="10">The sequence shown here is derived from an EMBL/GenBank/DDBJ whole genome shotgun (WGS) entry which is preliminary data.</text>
</comment>
<dbReference type="GO" id="GO:0008270">
    <property type="term" value="F:zinc ion binding"/>
    <property type="evidence" value="ECO:0007669"/>
    <property type="project" value="InterPro"/>
</dbReference>
<accession>A0A409Y9R4</accession>
<feature type="compositionally biased region" description="Acidic residues" evidence="8">
    <location>
        <begin position="749"/>
        <end position="788"/>
    </location>
</feature>
<dbReference type="InterPro" id="IPR013087">
    <property type="entry name" value="Znf_C2H2_type"/>
</dbReference>
<keyword evidence="2" id="KW-0963">Cytoplasm</keyword>
<evidence type="ECO:0000313" key="10">
    <source>
        <dbReference type="EMBL" id="PPQ99717.1"/>
    </source>
</evidence>
<feature type="non-terminal residue" evidence="10">
    <location>
        <position position="1"/>
    </location>
</feature>
<dbReference type="GO" id="GO:0030687">
    <property type="term" value="C:preribosome, large subunit precursor"/>
    <property type="evidence" value="ECO:0007669"/>
    <property type="project" value="TreeGrafter"/>
</dbReference>
<dbReference type="Pfam" id="PF12874">
    <property type="entry name" value="zf-met"/>
    <property type="match status" value="1"/>
</dbReference>
<reference evidence="10 11" key="1">
    <citation type="journal article" date="2018" name="Evol. Lett.">
        <title>Horizontal gene cluster transfer increased hallucinogenic mushroom diversity.</title>
        <authorList>
            <person name="Reynolds H.T."/>
            <person name="Vijayakumar V."/>
            <person name="Gluck-Thaler E."/>
            <person name="Korotkin H.B."/>
            <person name="Matheny P.B."/>
            <person name="Slot J.C."/>
        </authorList>
    </citation>
    <scope>NUCLEOTIDE SEQUENCE [LARGE SCALE GENOMIC DNA]</scope>
    <source>
        <strain evidence="10 11">2629</strain>
    </source>
</reference>
<gene>
    <name evidence="10" type="ORF">CVT24_009700</name>
</gene>
<dbReference type="STRING" id="181874.A0A409Y9R4"/>
<keyword evidence="5" id="KW-0677">Repeat</keyword>
<dbReference type="Pfam" id="PF00481">
    <property type="entry name" value="PP2C"/>
    <property type="match status" value="1"/>
</dbReference>
<dbReference type="SUPFAM" id="SSF81606">
    <property type="entry name" value="PP2C-like"/>
    <property type="match status" value="1"/>
</dbReference>
<name>A0A409Y9R4_9AGAR</name>
<dbReference type="SMART" id="SM00332">
    <property type="entry name" value="PP2Cc"/>
    <property type="match status" value="1"/>
</dbReference>
<feature type="domain" description="PPM-type phosphatase" evidence="9">
    <location>
        <begin position="79"/>
        <end position="439"/>
    </location>
</feature>
<protein>
    <recommendedName>
        <fullName evidence="9">PPM-type phosphatase domain-containing protein</fullName>
    </recommendedName>
</protein>
<dbReference type="InterPro" id="IPR036457">
    <property type="entry name" value="PPM-type-like_dom_sf"/>
</dbReference>
<dbReference type="InterPro" id="IPR036236">
    <property type="entry name" value="Znf_C2H2_sf"/>
</dbReference>
<dbReference type="GO" id="GO:0003676">
    <property type="term" value="F:nucleic acid binding"/>
    <property type="evidence" value="ECO:0007669"/>
    <property type="project" value="InterPro"/>
</dbReference>
<dbReference type="InterPro" id="IPR040025">
    <property type="entry name" value="Znf622/Rei1/Reh1"/>
</dbReference>
<dbReference type="InterPro" id="IPR041661">
    <property type="entry name" value="ZN622/Rei1/Reh1_Znf-C2H2"/>
</dbReference>
<dbReference type="PANTHER" id="PTHR13182">
    <property type="entry name" value="ZINC FINGER PROTEIN 622"/>
    <property type="match status" value="1"/>
</dbReference>
<evidence type="ECO:0000256" key="7">
    <source>
        <dbReference type="ARBA" id="ARBA00034126"/>
    </source>
</evidence>